<dbReference type="EMBL" id="OU963912">
    <property type="protein sequence ID" value="CAH0401089.1"/>
    <property type="molecule type" value="Genomic_DNA"/>
</dbReference>
<dbReference type="InterPro" id="IPR006170">
    <property type="entry name" value="PBP/GOBP"/>
</dbReference>
<sequence length="363" mass="40870">MLNGIAMVIAIAYDLILLFLTPEGSNTYYAFYGPINVPTAGAQDGIARLDHDPSRGPRADWWVLTIAAAAGTNGLPCLPKHRGTRDRRFLVTHSMTDHCESCLTSTIVAERANHPHHCAPQTRQTSLFLCLHKKERNVNTKERKEKAKSCKYRGLGSEYDFVPFGVETLAPWGPSAIRLFKDIAKSRVLKRDQMAASMKCCLFGILVCFNVMVSDVESSQELIKKMSISFLKVLQECKLELSVPEEVLQSLMTFWNQDTDLSHRELGCVILCVVSKLDLIELETYKLHPDNANEYVKKHGADDETVSQIMNILRGCEIKNEAISDHCDRVREIAKCFHGHMHELKWAPNMEVIINELVATKAI</sequence>
<protein>
    <submittedName>
        <fullName evidence="4">Uncharacterized protein</fullName>
    </submittedName>
</protein>
<evidence type="ECO:0000256" key="1">
    <source>
        <dbReference type="ARBA" id="ARBA00008098"/>
    </source>
</evidence>
<feature type="signal peptide" evidence="3">
    <location>
        <begin position="1"/>
        <end position="26"/>
    </location>
</feature>
<dbReference type="Pfam" id="PF01395">
    <property type="entry name" value="PBP_GOBP"/>
    <property type="match status" value="1"/>
</dbReference>
<keyword evidence="5" id="KW-1185">Reference proteome</keyword>
<evidence type="ECO:0000313" key="5">
    <source>
        <dbReference type="Proteomes" id="UP001153292"/>
    </source>
</evidence>
<evidence type="ECO:0000256" key="2">
    <source>
        <dbReference type="ARBA" id="ARBA00022448"/>
    </source>
</evidence>
<keyword evidence="2" id="KW-0813">Transport</keyword>
<dbReference type="CDD" id="cd23992">
    <property type="entry name" value="PBP_GOBP"/>
    <property type="match status" value="1"/>
</dbReference>
<proteinExistence type="inferred from homology"/>
<dbReference type="SMART" id="SM00708">
    <property type="entry name" value="PhBP"/>
    <property type="match status" value="1"/>
</dbReference>
<comment type="similarity">
    <text evidence="1">Belongs to the PBP/GOBP family.</text>
</comment>
<dbReference type="SUPFAM" id="SSF47565">
    <property type="entry name" value="Insect pheromone/odorant-binding proteins"/>
    <property type="match status" value="1"/>
</dbReference>
<dbReference type="PRINTS" id="PR00484">
    <property type="entry name" value="PBPGOBP"/>
</dbReference>
<dbReference type="InterPro" id="IPR036728">
    <property type="entry name" value="PBP_GOBP_sf"/>
</dbReference>
<name>A0ABN8AXP2_CHISP</name>
<keyword evidence="3" id="KW-0732">Signal</keyword>
<evidence type="ECO:0000256" key="3">
    <source>
        <dbReference type="SAM" id="SignalP"/>
    </source>
</evidence>
<reference evidence="4" key="1">
    <citation type="submission" date="2021-12" db="EMBL/GenBank/DDBJ databases">
        <authorList>
            <person name="King R."/>
        </authorList>
    </citation>
    <scope>NUCLEOTIDE SEQUENCE</scope>
</reference>
<dbReference type="InterPro" id="IPR006072">
    <property type="entry name" value="Odorant/phero-bd_Lep"/>
</dbReference>
<dbReference type="Proteomes" id="UP001153292">
    <property type="component" value="Chromosome 19"/>
</dbReference>
<accession>A0ABN8AXP2</accession>
<feature type="chain" id="PRO_5045672825" evidence="3">
    <location>
        <begin position="27"/>
        <end position="363"/>
    </location>
</feature>
<organism evidence="4 5">
    <name type="scientific">Chilo suppressalis</name>
    <name type="common">Asiatic rice borer moth</name>
    <dbReference type="NCBI Taxonomy" id="168631"/>
    <lineage>
        <taxon>Eukaryota</taxon>
        <taxon>Metazoa</taxon>
        <taxon>Ecdysozoa</taxon>
        <taxon>Arthropoda</taxon>
        <taxon>Hexapoda</taxon>
        <taxon>Insecta</taxon>
        <taxon>Pterygota</taxon>
        <taxon>Neoptera</taxon>
        <taxon>Endopterygota</taxon>
        <taxon>Lepidoptera</taxon>
        <taxon>Glossata</taxon>
        <taxon>Ditrysia</taxon>
        <taxon>Pyraloidea</taxon>
        <taxon>Crambidae</taxon>
        <taxon>Crambinae</taxon>
        <taxon>Chilo</taxon>
    </lineage>
</organism>
<gene>
    <name evidence="4" type="ORF">CHILSU_LOCUS4303</name>
</gene>
<dbReference type="Gene3D" id="1.10.238.20">
    <property type="entry name" value="Pheromone/general odorant binding protein domain"/>
    <property type="match status" value="1"/>
</dbReference>
<evidence type="ECO:0000313" key="4">
    <source>
        <dbReference type="EMBL" id="CAH0401089.1"/>
    </source>
</evidence>